<dbReference type="InterPro" id="IPR046211">
    <property type="entry name" value="DUF6244"/>
</dbReference>
<gene>
    <name evidence="1" type="ORF">AAFH96_09245</name>
</gene>
<sequence length="118" mass="11924">MPQVQTEIGGLAVLAGEATTVLAAVPRQSTPQETVAMLRPVMEKLNGIRAGVGGCIGQVDQAKQKAAAVLHGGDPGPLLARLDAILQVLAGVGQHVDAAREQVEAAIGEARRAGSSGN</sequence>
<dbReference type="Proteomes" id="UP001582793">
    <property type="component" value="Unassembled WGS sequence"/>
</dbReference>
<evidence type="ECO:0000313" key="2">
    <source>
        <dbReference type="Proteomes" id="UP001582793"/>
    </source>
</evidence>
<organism evidence="1 2">
    <name type="scientific">Polymorphospora lycopeni</name>
    <dbReference type="NCBI Taxonomy" id="3140240"/>
    <lineage>
        <taxon>Bacteria</taxon>
        <taxon>Bacillati</taxon>
        <taxon>Actinomycetota</taxon>
        <taxon>Actinomycetes</taxon>
        <taxon>Micromonosporales</taxon>
        <taxon>Micromonosporaceae</taxon>
        <taxon>Polymorphospora</taxon>
    </lineage>
</organism>
<name>A0ABV5CMR4_9ACTN</name>
<comment type="caution">
    <text evidence="1">The sequence shown here is derived from an EMBL/GenBank/DDBJ whole genome shotgun (WGS) entry which is preliminary data.</text>
</comment>
<reference evidence="1 2" key="1">
    <citation type="submission" date="2024-04" db="EMBL/GenBank/DDBJ databases">
        <title>Polymorphospora sp. isolated from Baiyangdian Lake in Xiong'an New Area.</title>
        <authorList>
            <person name="Zhang X."/>
            <person name="Liu J."/>
        </authorList>
    </citation>
    <scope>NUCLEOTIDE SEQUENCE [LARGE SCALE GENOMIC DNA]</scope>
    <source>
        <strain evidence="1 2">2-325</strain>
    </source>
</reference>
<dbReference type="Pfam" id="PF19757">
    <property type="entry name" value="DUF6244"/>
    <property type="match status" value="1"/>
</dbReference>
<keyword evidence="2" id="KW-1185">Reference proteome</keyword>
<protein>
    <submittedName>
        <fullName evidence="1">DUF6244 family protein</fullName>
    </submittedName>
</protein>
<proteinExistence type="predicted"/>
<evidence type="ECO:0000313" key="1">
    <source>
        <dbReference type="EMBL" id="MFB6393291.1"/>
    </source>
</evidence>
<accession>A0ABV5CMR4</accession>
<dbReference type="EMBL" id="JBCGDC010000019">
    <property type="protein sequence ID" value="MFB6393291.1"/>
    <property type="molecule type" value="Genomic_DNA"/>
</dbReference>